<gene>
    <name evidence="2" type="ORF">DPMN_054964</name>
</gene>
<evidence type="ECO:0000313" key="3">
    <source>
        <dbReference type="Proteomes" id="UP000828390"/>
    </source>
</evidence>
<dbReference type="SUPFAM" id="SSF57667">
    <property type="entry name" value="beta-beta-alpha zinc fingers"/>
    <property type="match status" value="1"/>
</dbReference>
<proteinExistence type="predicted"/>
<organism evidence="2 3">
    <name type="scientific">Dreissena polymorpha</name>
    <name type="common">Zebra mussel</name>
    <name type="synonym">Mytilus polymorpha</name>
    <dbReference type="NCBI Taxonomy" id="45954"/>
    <lineage>
        <taxon>Eukaryota</taxon>
        <taxon>Metazoa</taxon>
        <taxon>Spiralia</taxon>
        <taxon>Lophotrochozoa</taxon>
        <taxon>Mollusca</taxon>
        <taxon>Bivalvia</taxon>
        <taxon>Autobranchia</taxon>
        <taxon>Heteroconchia</taxon>
        <taxon>Euheterodonta</taxon>
        <taxon>Imparidentia</taxon>
        <taxon>Neoheterodontei</taxon>
        <taxon>Myida</taxon>
        <taxon>Dreissenoidea</taxon>
        <taxon>Dreissenidae</taxon>
        <taxon>Dreissena</taxon>
    </lineage>
</organism>
<sequence length="79" mass="9080">MLKTRAGFLRHIRRHANSGNYYCCGKAFQDAYPLRRHRASKHEGTKCHVCVQCGRNFADKYLLAAHEKSVKKEGLVKCD</sequence>
<dbReference type="InterPro" id="IPR036236">
    <property type="entry name" value="Znf_C2H2_sf"/>
</dbReference>
<dbReference type="EMBL" id="JAIWYP010000012">
    <property type="protein sequence ID" value="KAH3729001.1"/>
    <property type="molecule type" value="Genomic_DNA"/>
</dbReference>
<name>A0A9D4CQH2_DREPO</name>
<dbReference type="AlphaFoldDB" id="A0A9D4CQH2"/>
<evidence type="ECO:0000313" key="2">
    <source>
        <dbReference type="EMBL" id="KAH3729001.1"/>
    </source>
</evidence>
<dbReference type="InterPro" id="IPR013087">
    <property type="entry name" value="Znf_C2H2_type"/>
</dbReference>
<protein>
    <recommendedName>
        <fullName evidence="1">C2H2-type domain-containing protein</fullName>
    </recommendedName>
</protein>
<feature type="domain" description="C2H2-type" evidence="1">
    <location>
        <begin position="48"/>
        <end position="68"/>
    </location>
</feature>
<dbReference type="Gene3D" id="3.30.160.60">
    <property type="entry name" value="Classic Zinc Finger"/>
    <property type="match status" value="1"/>
</dbReference>
<comment type="caution">
    <text evidence="2">The sequence shown here is derived from an EMBL/GenBank/DDBJ whole genome shotgun (WGS) entry which is preliminary data.</text>
</comment>
<dbReference type="Pfam" id="PF00096">
    <property type="entry name" value="zf-C2H2"/>
    <property type="match status" value="1"/>
</dbReference>
<keyword evidence="3" id="KW-1185">Reference proteome</keyword>
<dbReference type="Proteomes" id="UP000828390">
    <property type="component" value="Unassembled WGS sequence"/>
</dbReference>
<reference evidence="2" key="1">
    <citation type="journal article" date="2019" name="bioRxiv">
        <title>The Genome of the Zebra Mussel, Dreissena polymorpha: A Resource for Invasive Species Research.</title>
        <authorList>
            <person name="McCartney M.A."/>
            <person name="Auch B."/>
            <person name="Kono T."/>
            <person name="Mallez S."/>
            <person name="Zhang Y."/>
            <person name="Obille A."/>
            <person name="Becker A."/>
            <person name="Abrahante J.E."/>
            <person name="Garbe J."/>
            <person name="Badalamenti J.P."/>
            <person name="Herman A."/>
            <person name="Mangelson H."/>
            <person name="Liachko I."/>
            <person name="Sullivan S."/>
            <person name="Sone E.D."/>
            <person name="Koren S."/>
            <person name="Silverstein K.A.T."/>
            <person name="Beckman K.B."/>
            <person name="Gohl D.M."/>
        </authorList>
    </citation>
    <scope>NUCLEOTIDE SEQUENCE</scope>
    <source>
        <strain evidence="2">Duluth1</strain>
        <tissue evidence="2">Whole animal</tissue>
    </source>
</reference>
<reference evidence="2" key="2">
    <citation type="submission" date="2020-11" db="EMBL/GenBank/DDBJ databases">
        <authorList>
            <person name="McCartney M.A."/>
            <person name="Auch B."/>
            <person name="Kono T."/>
            <person name="Mallez S."/>
            <person name="Becker A."/>
            <person name="Gohl D.M."/>
            <person name="Silverstein K.A.T."/>
            <person name="Koren S."/>
            <person name="Bechman K.B."/>
            <person name="Herman A."/>
            <person name="Abrahante J.E."/>
            <person name="Garbe J."/>
        </authorList>
    </citation>
    <scope>NUCLEOTIDE SEQUENCE</scope>
    <source>
        <strain evidence="2">Duluth1</strain>
        <tissue evidence="2">Whole animal</tissue>
    </source>
</reference>
<evidence type="ECO:0000259" key="1">
    <source>
        <dbReference type="Pfam" id="PF00096"/>
    </source>
</evidence>
<accession>A0A9D4CQH2</accession>